<dbReference type="Pfam" id="PF00664">
    <property type="entry name" value="ABC_membrane"/>
    <property type="match status" value="1"/>
</dbReference>
<dbReference type="AlphaFoldDB" id="A0A0R1Y982"/>
<dbReference type="SUPFAM" id="SSF52540">
    <property type="entry name" value="P-loop containing nucleoside triphosphate hydrolases"/>
    <property type="match status" value="1"/>
</dbReference>
<dbReference type="eggNOG" id="COG4988">
    <property type="taxonomic scope" value="Bacteria"/>
</dbReference>
<feature type="transmembrane region" description="Helical" evidence="7">
    <location>
        <begin position="156"/>
        <end position="176"/>
    </location>
</feature>
<comment type="caution">
    <text evidence="10">The sequence shown here is derived from an EMBL/GenBank/DDBJ whole genome shotgun (WGS) entry which is preliminary data.</text>
</comment>
<dbReference type="SUPFAM" id="SSF90123">
    <property type="entry name" value="ABC transporter transmembrane region"/>
    <property type="match status" value="1"/>
</dbReference>
<evidence type="ECO:0000313" key="11">
    <source>
        <dbReference type="Proteomes" id="UP000051223"/>
    </source>
</evidence>
<evidence type="ECO:0000256" key="1">
    <source>
        <dbReference type="ARBA" id="ARBA00004651"/>
    </source>
</evidence>
<name>A0A0R1Y982_9LACO</name>
<keyword evidence="11" id="KW-1185">Reference proteome</keyword>
<feature type="transmembrane region" description="Helical" evidence="7">
    <location>
        <begin position="133"/>
        <end position="150"/>
    </location>
</feature>
<dbReference type="PROSITE" id="PS00211">
    <property type="entry name" value="ABC_TRANSPORTER_1"/>
    <property type="match status" value="1"/>
</dbReference>
<dbReference type="PANTHER" id="PTHR24221">
    <property type="entry name" value="ATP-BINDING CASSETTE SUB-FAMILY B"/>
    <property type="match status" value="1"/>
</dbReference>
<dbReference type="Gene3D" id="1.20.1560.10">
    <property type="entry name" value="ABC transporter type 1, transmembrane domain"/>
    <property type="match status" value="1"/>
</dbReference>
<evidence type="ECO:0000259" key="8">
    <source>
        <dbReference type="PROSITE" id="PS50893"/>
    </source>
</evidence>
<dbReference type="NCBIfam" id="TIGR02857">
    <property type="entry name" value="CydD"/>
    <property type="match status" value="1"/>
</dbReference>
<feature type="domain" description="ABC transporter" evidence="8">
    <location>
        <begin position="330"/>
        <end position="564"/>
    </location>
</feature>
<dbReference type="GO" id="GO:0034040">
    <property type="term" value="F:ATPase-coupled lipid transmembrane transporter activity"/>
    <property type="evidence" value="ECO:0007669"/>
    <property type="project" value="TreeGrafter"/>
</dbReference>
<evidence type="ECO:0000256" key="5">
    <source>
        <dbReference type="ARBA" id="ARBA00022989"/>
    </source>
</evidence>
<dbReference type="STRING" id="1423754.FC39_GL001289"/>
<sequence>MIDRHLFQIAGAGSIAKRLAVLEVLQAFLIIGQAYSLSDVLTKLWQGHSVDWLMMLIFALCFSGRQLIDLIVGRGLDKYAANVTEDLRNKLLAKVFDEGQALVQRQGTGSLITMALDGIEEVRQYIKLVFSKVLTMMIVPLFVFAAMLYLNWQCAVILLVMYPLIVLFMIILGHAAQDRAIKQFGNFQKLSNNFIDSLRGIDTLKYLGLSKRYSNSIFNLSENFRKKTMAVLKVAMLSTFALDFFTTLSIAIVAVYLGLGLLNGNVKLFPALGILILAPEFFLPIRNFANDFHATLNGKNAFHRINELIKAPKEKSEDLALNNWSSNDELELNNLKFKYPKGTEIGPLKVNLKGYQKVGIIGMSGSGKSTLINLLSGFLTPTDGKIRVQNKNVSTLNIPDWHKQLIYIPQNPYIFTASLRDNISFYTPNASDEEIKNAIHVMGLDDLLNDLPNGLDTIIGQGKRALSGGQAQRIALARAFLDRQRHVMIFDEPTAHLDIETEIDLKNRMIPLMENRLVLFATHRLHWLKQMDYILVMNHGKLVEQGNFEELKNKNGYFMELMQEMRGEKDAE</sequence>
<dbReference type="InterPro" id="IPR003593">
    <property type="entry name" value="AAA+_ATPase"/>
</dbReference>
<comment type="subcellular location">
    <subcellularLocation>
        <location evidence="1">Cell membrane</location>
        <topology evidence="1">Multi-pass membrane protein</topology>
    </subcellularLocation>
</comment>
<dbReference type="InterPro" id="IPR011527">
    <property type="entry name" value="ABC1_TM_dom"/>
</dbReference>
<reference evidence="10 11" key="1">
    <citation type="journal article" date="2015" name="Genome Announc.">
        <title>Expanding the biotechnology potential of lactobacilli through comparative genomics of 213 strains and associated genera.</title>
        <authorList>
            <person name="Sun Z."/>
            <person name="Harris H.M."/>
            <person name="McCann A."/>
            <person name="Guo C."/>
            <person name="Argimon S."/>
            <person name="Zhang W."/>
            <person name="Yang X."/>
            <person name="Jeffery I.B."/>
            <person name="Cooney J.C."/>
            <person name="Kagawa T.F."/>
            <person name="Liu W."/>
            <person name="Song Y."/>
            <person name="Salvetti E."/>
            <person name="Wrobel A."/>
            <person name="Rasinkangas P."/>
            <person name="Parkhill J."/>
            <person name="Rea M.C."/>
            <person name="O'Sullivan O."/>
            <person name="Ritari J."/>
            <person name="Douillard F.P."/>
            <person name="Paul Ross R."/>
            <person name="Yang R."/>
            <person name="Briner A.E."/>
            <person name="Felis G.E."/>
            <person name="de Vos W.M."/>
            <person name="Barrangou R."/>
            <person name="Klaenhammer T.R."/>
            <person name="Caufield P.W."/>
            <person name="Cui Y."/>
            <person name="Zhang H."/>
            <person name="O'Toole P.W."/>
        </authorList>
    </citation>
    <scope>NUCLEOTIDE SEQUENCE [LARGE SCALE GENOMIC DNA]</scope>
    <source>
        <strain evidence="10 11">DSM 5661</strain>
    </source>
</reference>
<dbReference type="PATRIC" id="fig|1423754.3.peg.1327"/>
<keyword evidence="2 7" id="KW-0812">Transmembrane</keyword>
<organism evidence="10 11">
    <name type="scientific">Lactobacillus hamsteri DSM 5661 = JCM 6256</name>
    <dbReference type="NCBI Taxonomy" id="1423754"/>
    <lineage>
        <taxon>Bacteria</taxon>
        <taxon>Bacillati</taxon>
        <taxon>Bacillota</taxon>
        <taxon>Bacilli</taxon>
        <taxon>Lactobacillales</taxon>
        <taxon>Lactobacillaceae</taxon>
        <taxon>Lactobacillus</taxon>
    </lineage>
</organism>
<dbReference type="GO" id="GO:0042883">
    <property type="term" value="P:cysteine transport"/>
    <property type="evidence" value="ECO:0007669"/>
    <property type="project" value="InterPro"/>
</dbReference>
<evidence type="ECO:0000313" key="10">
    <source>
        <dbReference type="EMBL" id="KRM38453.1"/>
    </source>
</evidence>
<dbReference type="InterPro" id="IPR039421">
    <property type="entry name" value="Type_1_exporter"/>
</dbReference>
<keyword evidence="4" id="KW-0067">ATP-binding</keyword>
<dbReference type="OrthoDB" id="9806127at2"/>
<dbReference type="RefSeq" id="WP_025081077.1">
    <property type="nucleotide sequence ID" value="NZ_AZGI01000049.1"/>
</dbReference>
<dbReference type="EMBL" id="AZGI01000049">
    <property type="protein sequence ID" value="KRM38453.1"/>
    <property type="molecule type" value="Genomic_DNA"/>
</dbReference>
<keyword evidence="3" id="KW-0547">Nucleotide-binding</keyword>
<evidence type="ECO:0000256" key="6">
    <source>
        <dbReference type="ARBA" id="ARBA00023136"/>
    </source>
</evidence>
<gene>
    <name evidence="10" type="ORF">FC39_GL001289</name>
</gene>
<dbReference type="GO" id="GO:0005886">
    <property type="term" value="C:plasma membrane"/>
    <property type="evidence" value="ECO:0007669"/>
    <property type="project" value="UniProtKB-SubCell"/>
</dbReference>
<dbReference type="GO" id="GO:0016887">
    <property type="term" value="F:ATP hydrolysis activity"/>
    <property type="evidence" value="ECO:0007669"/>
    <property type="project" value="InterPro"/>
</dbReference>
<dbReference type="PROSITE" id="PS50893">
    <property type="entry name" value="ABC_TRANSPORTER_2"/>
    <property type="match status" value="1"/>
</dbReference>
<dbReference type="CDD" id="cd18584">
    <property type="entry name" value="ABC_6TM_AarD_CydD"/>
    <property type="match status" value="1"/>
</dbReference>
<evidence type="ECO:0000256" key="3">
    <source>
        <dbReference type="ARBA" id="ARBA00022741"/>
    </source>
</evidence>
<evidence type="ECO:0000256" key="2">
    <source>
        <dbReference type="ARBA" id="ARBA00022692"/>
    </source>
</evidence>
<dbReference type="InterPro" id="IPR017871">
    <property type="entry name" value="ABC_transporter-like_CS"/>
</dbReference>
<evidence type="ECO:0000259" key="9">
    <source>
        <dbReference type="PROSITE" id="PS50929"/>
    </source>
</evidence>
<feature type="transmembrane region" description="Helical" evidence="7">
    <location>
        <begin position="50"/>
        <end position="68"/>
    </location>
</feature>
<dbReference type="InterPro" id="IPR036640">
    <property type="entry name" value="ABC1_TM_sf"/>
</dbReference>
<evidence type="ECO:0000256" key="4">
    <source>
        <dbReference type="ARBA" id="ARBA00022840"/>
    </source>
</evidence>
<dbReference type="PANTHER" id="PTHR24221:SF614">
    <property type="entry name" value="GLUTATHIONE_L-CYSTEINE TRANSPORT SYSTEM ATP-BINDING_PERMEASE PROTEIN CYDC"/>
    <property type="match status" value="1"/>
</dbReference>
<dbReference type="InterPro" id="IPR014216">
    <property type="entry name" value="ABC_transptr_CydD"/>
</dbReference>
<keyword evidence="5 7" id="KW-1133">Transmembrane helix</keyword>
<dbReference type="GO" id="GO:0005524">
    <property type="term" value="F:ATP binding"/>
    <property type="evidence" value="ECO:0007669"/>
    <property type="project" value="UniProtKB-KW"/>
</dbReference>
<dbReference type="Gene3D" id="3.40.50.300">
    <property type="entry name" value="P-loop containing nucleotide triphosphate hydrolases"/>
    <property type="match status" value="1"/>
</dbReference>
<dbReference type="PROSITE" id="PS50929">
    <property type="entry name" value="ABC_TM1F"/>
    <property type="match status" value="1"/>
</dbReference>
<dbReference type="Proteomes" id="UP000051223">
    <property type="component" value="Unassembled WGS sequence"/>
</dbReference>
<dbReference type="GO" id="GO:0140359">
    <property type="term" value="F:ABC-type transporter activity"/>
    <property type="evidence" value="ECO:0007669"/>
    <property type="project" value="InterPro"/>
</dbReference>
<dbReference type="Pfam" id="PF00005">
    <property type="entry name" value="ABC_tran"/>
    <property type="match status" value="1"/>
</dbReference>
<feature type="domain" description="ABC transmembrane type-1" evidence="9">
    <location>
        <begin position="24"/>
        <end position="297"/>
    </location>
</feature>
<proteinExistence type="predicted"/>
<protein>
    <submittedName>
        <fullName evidence="10">ABC superfamily ATP binding cassette transporter, ABC membrane protein</fullName>
    </submittedName>
</protein>
<feature type="transmembrane region" description="Helical" evidence="7">
    <location>
        <begin position="234"/>
        <end position="262"/>
    </location>
</feature>
<evidence type="ECO:0000256" key="7">
    <source>
        <dbReference type="SAM" id="Phobius"/>
    </source>
</evidence>
<dbReference type="InterPro" id="IPR003439">
    <property type="entry name" value="ABC_transporter-like_ATP-bd"/>
</dbReference>
<keyword evidence="6 7" id="KW-0472">Membrane</keyword>
<dbReference type="InterPro" id="IPR027417">
    <property type="entry name" value="P-loop_NTPase"/>
</dbReference>
<feature type="transmembrane region" description="Helical" evidence="7">
    <location>
        <begin position="20"/>
        <end position="38"/>
    </location>
</feature>
<dbReference type="SMART" id="SM00382">
    <property type="entry name" value="AAA"/>
    <property type="match status" value="1"/>
</dbReference>
<accession>A0A0R1Y982</accession>